<dbReference type="SMART" id="SM01400">
    <property type="entry name" value="Pribosyltran_N"/>
    <property type="match status" value="1"/>
</dbReference>
<dbReference type="InterPro" id="IPR029099">
    <property type="entry name" value="Pribosyltran_N"/>
</dbReference>
<feature type="domain" description="Phosphoribosyltransferase" evidence="3">
    <location>
        <begin position="171"/>
        <end position="258"/>
    </location>
</feature>
<dbReference type="InterPro" id="IPR005946">
    <property type="entry name" value="Rib-P_diPkinase"/>
</dbReference>
<dbReference type="Pfam" id="PF13793">
    <property type="entry name" value="Pribosyltran_N"/>
    <property type="match status" value="1"/>
</dbReference>
<dbReference type="RefSeq" id="WP_119107655.1">
    <property type="nucleotide sequence ID" value="NZ_QXJC01000001.1"/>
</dbReference>
<keyword evidence="5" id="KW-0418">Kinase</keyword>
<feature type="domain" description="Ribose-phosphate pyrophosphokinase N-terminal" evidence="4">
    <location>
        <begin position="18"/>
        <end position="122"/>
    </location>
</feature>
<accession>A0A398CA74</accession>
<dbReference type="GO" id="GO:0005737">
    <property type="term" value="C:cytoplasm"/>
    <property type="evidence" value="ECO:0007669"/>
    <property type="project" value="TreeGrafter"/>
</dbReference>
<proteinExistence type="inferred from homology"/>
<keyword evidence="6" id="KW-1185">Reference proteome</keyword>
<comment type="similarity">
    <text evidence="2">Belongs to the ribose-phosphate pyrophosphokinase family.</text>
</comment>
<dbReference type="PANTHER" id="PTHR10210:SF41">
    <property type="entry name" value="RIBOSE-PHOSPHATE PYROPHOSPHOKINASE 1, CHLOROPLASTIC"/>
    <property type="match status" value="1"/>
</dbReference>
<dbReference type="EC" id="2.7.6.1" evidence="5"/>
<dbReference type="GO" id="GO:0000287">
    <property type="term" value="F:magnesium ion binding"/>
    <property type="evidence" value="ECO:0007669"/>
    <property type="project" value="InterPro"/>
</dbReference>
<protein>
    <submittedName>
        <fullName evidence="5">Ribose-phosphate diphosphokinase</fullName>
        <ecNumber evidence="5">2.7.6.1</ecNumber>
    </submittedName>
</protein>
<dbReference type="NCBIfam" id="TIGR01251">
    <property type="entry name" value="ribP_PPkin"/>
    <property type="match status" value="1"/>
</dbReference>
<evidence type="ECO:0000313" key="6">
    <source>
        <dbReference type="Proteomes" id="UP000266302"/>
    </source>
</evidence>
<dbReference type="Proteomes" id="UP000266302">
    <property type="component" value="Unassembled WGS sequence"/>
</dbReference>
<keyword evidence="5" id="KW-0808">Transferase</keyword>
<dbReference type="InterPro" id="IPR029057">
    <property type="entry name" value="PRTase-like"/>
</dbReference>
<dbReference type="GO" id="GO:0004749">
    <property type="term" value="F:ribose phosphate diphosphokinase activity"/>
    <property type="evidence" value="ECO:0007669"/>
    <property type="project" value="UniProtKB-EC"/>
</dbReference>
<reference evidence="5 6" key="1">
    <citation type="submission" date="2018-09" db="EMBL/GenBank/DDBJ databases">
        <title>Draft genome of Simplicispira sp. NY-02.</title>
        <authorList>
            <person name="Im W.T."/>
        </authorList>
    </citation>
    <scope>NUCLEOTIDE SEQUENCE [LARGE SCALE GENOMIC DNA]</scope>
    <source>
        <strain evidence="5 6">NY-02</strain>
    </source>
</reference>
<dbReference type="SUPFAM" id="SSF53271">
    <property type="entry name" value="PRTase-like"/>
    <property type="match status" value="2"/>
</dbReference>
<dbReference type="GO" id="GO:0016301">
    <property type="term" value="F:kinase activity"/>
    <property type="evidence" value="ECO:0007669"/>
    <property type="project" value="UniProtKB-KW"/>
</dbReference>
<dbReference type="NCBIfam" id="NF005537">
    <property type="entry name" value="PRK07199.1"/>
    <property type="match status" value="1"/>
</dbReference>
<name>A0A398CA74_9BURK</name>
<comment type="caution">
    <text evidence="5">The sequence shown here is derived from an EMBL/GenBank/DDBJ whole genome shotgun (WGS) entry which is preliminary data.</text>
</comment>
<evidence type="ECO:0000259" key="4">
    <source>
        <dbReference type="Pfam" id="PF13793"/>
    </source>
</evidence>
<dbReference type="PANTHER" id="PTHR10210">
    <property type="entry name" value="RIBOSE-PHOSPHATE DIPHOSPHOKINASE FAMILY MEMBER"/>
    <property type="match status" value="1"/>
</dbReference>
<evidence type="ECO:0000313" key="5">
    <source>
        <dbReference type="EMBL" id="RID99204.1"/>
    </source>
</evidence>
<dbReference type="EMBL" id="QXJC01000001">
    <property type="protein sequence ID" value="RID99204.1"/>
    <property type="molecule type" value="Genomic_DNA"/>
</dbReference>
<dbReference type="GO" id="GO:0006015">
    <property type="term" value="P:5-phosphoribose 1-diphosphate biosynthetic process"/>
    <property type="evidence" value="ECO:0007669"/>
    <property type="project" value="TreeGrafter"/>
</dbReference>
<evidence type="ECO:0000259" key="3">
    <source>
        <dbReference type="Pfam" id="PF00156"/>
    </source>
</evidence>
<sequence length="308" mass="32050">MHSPAEPTVCLLHFADEAASAARLAVAAGLHPVAIECHRFPDGEIKLRLPVDAAGRLPGRAVLLRSLHHPNEKLVELLLAAQAARTLGVQCLALVAPYLAYMRQDIAFQPGEAVSQRIVGPFLAGLFDAVVTVDPHLHRVARLEDAVPARACAVISGAPLLGDWIAAQRAAPLLMGPDGESAQWVAQAAARHGFDHAVCHKTREGDRSVTVTLPQVPLAGRSVVLLDDVASTGHTLAEAARLLLAAGAASVDVAVTHALLSDADLAALHGAGIGDFWSTDCIPHASNCVFMADALAQALVQVLAAVPA</sequence>
<evidence type="ECO:0000256" key="1">
    <source>
        <dbReference type="ARBA" id="ARBA00022727"/>
    </source>
</evidence>
<dbReference type="GO" id="GO:0006164">
    <property type="term" value="P:purine nucleotide biosynthetic process"/>
    <property type="evidence" value="ECO:0007669"/>
    <property type="project" value="TreeGrafter"/>
</dbReference>
<keyword evidence="1 2" id="KW-0545">Nucleotide biosynthesis</keyword>
<dbReference type="AlphaFoldDB" id="A0A398CA74"/>
<dbReference type="Pfam" id="PF00156">
    <property type="entry name" value="Pribosyltran"/>
    <property type="match status" value="1"/>
</dbReference>
<evidence type="ECO:0000256" key="2">
    <source>
        <dbReference type="RuleBase" id="RU004324"/>
    </source>
</evidence>
<dbReference type="GO" id="GO:0002189">
    <property type="term" value="C:ribose phosphate diphosphokinase complex"/>
    <property type="evidence" value="ECO:0007669"/>
    <property type="project" value="TreeGrafter"/>
</dbReference>
<organism evidence="5 6">
    <name type="scientific">Simplicispira hankyongi</name>
    <dbReference type="NCBI Taxonomy" id="2315688"/>
    <lineage>
        <taxon>Bacteria</taxon>
        <taxon>Pseudomonadati</taxon>
        <taxon>Pseudomonadota</taxon>
        <taxon>Betaproteobacteria</taxon>
        <taxon>Burkholderiales</taxon>
        <taxon>Comamonadaceae</taxon>
        <taxon>Simplicispira</taxon>
    </lineage>
</organism>
<dbReference type="CDD" id="cd06223">
    <property type="entry name" value="PRTases_typeI"/>
    <property type="match status" value="1"/>
</dbReference>
<dbReference type="Gene3D" id="3.40.50.2020">
    <property type="match status" value="2"/>
</dbReference>
<dbReference type="OrthoDB" id="324294at2"/>
<gene>
    <name evidence="5" type="primary">prs</name>
    <name evidence="5" type="ORF">D3F03_01825</name>
</gene>
<dbReference type="InterPro" id="IPR000836">
    <property type="entry name" value="PRTase_dom"/>
</dbReference>